<comment type="caution">
    <text evidence="9">The sequence shown here is derived from an EMBL/GenBank/DDBJ whole genome shotgun (WGS) entry which is preliminary data.</text>
</comment>
<feature type="region of interest" description="Disordered" evidence="6">
    <location>
        <begin position="158"/>
        <end position="213"/>
    </location>
</feature>
<dbReference type="FunFam" id="2.40.100.10:FF:000022">
    <property type="entry name" value="Peptidyl-prolyl cis-trans isomerase CYP95"/>
    <property type="match status" value="1"/>
</dbReference>
<dbReference type="InterPro" id="IPR046357">
    <property type="entry name" value="PPIase_dom_sf"/>
</dbReference>
<evidence type="ECO:0000256" key="3">
    <source>
        <dbReference type="ARBA" id="ARBA00023110"/>
    </source>
</evidence>
<dbReference type="GO" id="GO:0006457">
    <property type="term" value="P:protein folding"/>
    <property type="evidence" value="ECO:0007669"/>
    <property type="project" value="InterPro"/>
</dbReference>
<evidence type="ECO:0000259" key="8">
    <source>
        <dbReference type="PROSITE" id="PS50072"/>
    </source>
</evidence>
<evidence type="ECO:0000256" key="5">
    <source>
        <dbReference type="PROSITE-ProRule" id="PRU00277"/>
    </source>
</evidence>
<feature type="region of interest" description="Disordered" evidence="6">
    <location>
        <begin position="1"/>
        <end position="37"/>
    </location>
</feature>
<dbReference type="PRINTS" id="PR00153">
    <property type="entry name" value="CSAPPISMRASE"/>
</dbReference>
<feature type="compositionally biased region" description="Polar residues" evidence="6">
    <location>
        <begin position="162"/>
        <end position="172"/>
    </location>
</feature>
<dbReference type="Pfam" id="PF00254">
    <property type="entry name" value="FKBP_C"/>
    <property type="match status" value="1"/>
</dbReference>
<dbReference type="InterPro" id="IPR001179">
    <property type="entry name" value="PPIase_FKBP_dom"/>
</dbReference>
<feature type="domain" description="PPIase cyclophilin-type" evidence="8">
    <location>
        <begin position="358"/>
        <end position="523"/>
    </location>
</feature>
<evidence type="ECO:0000259" key="7">
    <source>
        <dbReference type="PROSITE" id="PS50059"/>
    </source>
</evidence>
<dbReference type="PANTHER" id="PTHR11071">
    <property type="entry name" value="PEPTIDYL-PROLYL CIS-TRANS ISOMERASE"/>
    <property type="match status" value="1"/>
</dbReference>
<reference evidence="9 10" key="1">
    <citation type="submission" date="2016-02" db="EMBL/GenBank/DDBJ databases">
        <title>Genome analysis of coral dinoflagellate symbionts highlights evolutionary adaptations to a symbiotic lifestyle.</title>
        <authorList>
            <person name="Aranda M."/>
            <person name="Li Y."/>
            <person name="Liew Y.J."/>
            <person name="Baumgarten S."/>
            <person name="Simakov O."/>
            <person name="Wilson M."/>
            <person name="Piel J."/>
            <person name="Ashoor H."/>
            <person name="Bougouffa S."/>
            <person name="Bajic V.B."/>
            <person name="Ryu T."/>
            <person name="Ravasi T."/>
            <person name="Bayer T."/>
            <person name="Micklem G."/>
            <person name="Kim H."/>
            <person name="Bhak J."/>
            <person name="Lajeunesse T.C."/>
            <person name="Voolstra C.R."/>
        </authorList>
    </citation>
    <scope>NUCLEOTIDE SEQUENCE [LARGE SCALE GENOMIC DNA]</scope>
    <source>
        <strain evidence="9 10">CCMP2467</strain>
    </source>
</reference>
<dbReference type="Gene3D" id="3.10.50.40">
    <property type="match status" value="1"/>
</dbReference>
<dbReference type="EMBL" id="LSRX01001022">
    <property type="protein sequence ID" value="OLP84733.1"/>
    <property type="molecule type" value="Genomic_DNA"/>
</dbReference>
<dbReference type="Pfam" id="PF00160">
    <property type="entry name" value="Pro_isomerase"/>
    <property type="match status" value="1"/>
</dbReference>
<dbReference type="InterPro" id="IPR029000">
    <property type="entry name" value="Cyclophilin-like_dom_sf"/>
</dbReference>
<organism evidence="9 10">
    <name type="scientific">Symbiodinium microadriaticum</name>
    <name type="common">Dinoflagellate</name>
    <name type="synonym">Zooxanthella microadriatica</name>
    <dbReference type="NCBI Taxonomy" id="2951"/>
    <lineage>
        <taxon>Eukaryota</taxon>
        <taxon>Sar</taxon>
        <taxon>Alveolata</taxon>
        <taxon>Dinophyceae</taxon>
        <taxon>Suessiales</taxon>
        <taxon>Symbiodiniaceae</taxon>
        <taxon>Symbiodinium</taxon>
    </lineage>
</organism>
<feature type="domain" description="PPIase FKBP-type" evidence="7">
    <location>
        <begin position="212"/>
        <end position="298"/>
    </location>
</feature>
<evidence type="ECO:0000313" key="9">
    <source>
        <dbReference type="EMBL" id="OLP84733.1"/>
    </source>
</evidence>
<dbReference type="GO" id="GO:0005737">
    <property type="term" value="C:cytoplasm"/>
    <property type="evidence" value="ECO:0007669"/>
    <property type="project" value="TreeGrafter"/>
</dbReference>
<feature type="compositionally biased region" description="Basic and acidic residues" evidence="6">
    <location>
        <begin position="1"/>
        <end position="17"/>
    </location>
</feature>
<dbReference type="PROSITE" id="PS50059">
    <property type="entry name" value="FKBP_PPIASE"/>
    <property type="match status" value="1"/>
</dbReference>
<evidence type="ECO:0000256" key="1">
    <source>
        <dbReference type="ARBA" id="ARBA00000971"/>
    </source>
</evidence>
<accession>A0A1Q9CP71</accession>
<dbReference type="SUPFAM" id="SSF50891">
    <property type="entry name" value="Cyclophilin-like"/>
    <property type="match status" value="1"/>
</dbReference>
<dbReference type="PROSITE" id="PS00170">
    <property type="entry name" value="CSA_PPIASE_1"/>
    <property type="match status" value="1"/>
</dbReference>
<dbReference type="InterPro" id="IPR020892">
    <property type="entry name" value="Cyclophilin-type_PPIase_CS"/>
</dbReference>
<dbReference type="AlphaFoldDB" id="A0A1Q9CP71"/>
<dbReference type="EC" id="5.2.1.8" evidence="2 5"/>
<name>A0A1Q9CP71_SYMMI</name>
<dbReference type="PROSITE" id="PS50072">
    <property type="entry name" value="CSA_PPIASE_2"/>
    <property type="match status" value="1"/>
</dbReference>
<protein>
    <recommendedName>
        <fullName evidence="2 5">peptidylprolyl isomerase</fullName>
        <ecNumber evidence="2 5">5.2.1.8</ecNumber>
    </recommendedName>
</protein>
<dbReference type="SUPFAM" id="SSF54534">
    <property type="entry name" value="FKBP-like"/>
    <property type="match status" value="1"/>
</dbReference>
<dbReference type="GO" id="GO:0003755">
    <property type="term" value="F:peptidyl-prolyl cis-trans isomerase activity"/>
    <property type="evidence" value="ECO:0007669"/>
    <property type="project" value="UniProtKB-KW"/>
</dbReference>
<keyword evidence="10" id="KW-1185">Reference proteome</keyword>
<proteinExistence type="predicted"/>
<evidence type="ECO:0000256" key="2">
    <source>
        <dbReference type="ARBA" id="ARBA00013194"/>
    </source>
</evidence>
<dbReference type="Gene3D" id="2.40.100.10">
    <property type="entry name" value="Cyclophilin-like"/>
    <property type="match status" value="1"/>
</dbReference>
<dbReference type="PANTHER" id="PTHR11071:SF561">
    <property type="entry name" value="PEPTIDYL-PROLYL CIS-TRANS ISOMERASE D-RELATED"/>
    <property type="match status" value="1"/>
</dbReference>
<evidence type="ECO:0000313" key="10">
    <source>
        <dbReference type="Proteomes" id="UP000186817"/>
    </source>
</evidence>
<keyword evidence="3 5" id="KW-0697">Rotamase</keyword>
<sequence>MGKAARDKRQGNVEKKGTKQKAAPKASASSQEVDAGEKARLADEAIAAIEQGVRVAGNQKAGAPFVPEGWAEKYKPALGSYKQFLKENPDKFTLVPEKDGNFVIRLPDQLDPPSIPDKKVWEKHLVKAWMAYCKVVPRPQRDFKGGFLAMLPKHALRLRGTKQPSSPKSGPAQSPRLSPKPSPKLSPQRSPIAENRSTGKTEAGSKAGEVKKKKKVCHYRGTLLNGSEFDSSHKRGSPATFKPASLVPGFQEALLMMKPGDTWRIWIPSAIGYGSRGAGSAIPPDTAISFELELLEVSPPAEGLAWLWEQAQANPMPIALVCLFGFQLLQGYFQKGGPSDLKELPISEASSEENPKVFLSMKIGDAEPEQVVIELFAKSYPKTAENFRALCTGEKGEGKSGKKLTFKGNTFHRIIPGFMCQGGDFTNENGTGGESIYGEKFEDEWTNGYITHSKAGMLSMANAGKDTNGSQFFITLAACTHLDGKHVLFGQVTEGLDIVNKMGATGSSNGTPKNKVTIVDCGEVKSKST</sequence>
<dbReference type="OrthoDB" id="440789at2759"/>
<evidence type="ECO:0000256" key="4">
    <source>
        <dbReference type="ARBA" id="ARBA00023235"/>
    </source>
</evidence>
<dbReference type="GO" id="GO:0016018">
    <property type="term" value="F:cyclosporin A binding"/>
    <property type="evidence" value="ECO:0007669"/>
    <property type="project" value="TreeGrafter"/>
</dbReference>
<evidence type="ECO:0000256" key="6">
    <source>
        <dbReference type="SAM" id="MobiDB-lite"/>
    </source>
</evidence>
<feature type="compositionally biased region" description="Low complexity" evidence="6">
    <location>
        <begin position="20"/>
        <end position="31"/>
    </location>
</feature>
<comment type="catalytic activity">
    <reaction evidence="1 5">
        <text>[protein]-peptidylproline (omega=180) = [protein]-peptidylproline (omega=0)</text>
        <dbReference type="Rhea" id="RHEA:16237"/>
        <dbReference type="Rhea" id="RHEA-COMP:10747"/>
        <dbReference type="Rhea" id="RHEA-COMP:10748"/>
        <dbReference type="ChEBI" id="CHEBI:83833"/>
        <dbReference type="ChEBI" id="CHEBI:83834"/>
        <dbReference type="EC" id="5.2.1.8"/>
    </reaction>
</comment>
<dbReference type="InterPro" id="IPR002130">
    <property type="entry name" value="Cyclophilin-type_PPIase_dom"/>
</dbReference>
<keyword evidence="4 5" id="KW-0413">Isomerase</keyword>
<gene>
    <name evidence="9" type="primary">CYP19-2</name>
    <name evidence="9" type="ORF">AK812_SmicGene34372</name>
</gene>
<dbReference type="Proteomes" id="UP000186817">
    <property type="component" value="Unassembled WGS sequence"/>
</dbReference>